<feature type="region of interest" description="Disordered" evidence="1">
    <location>
        <begin position="1"/>
        <end position="24"/>
    </location>
</feature>
<keyword evidence="3" id="KW-1185">Reference proteome</keyword>
<comment type="caution">
    <text evidence="2">The sequence shown here is derived from an EMBL/GenBank/DDBJ whole genome shotgun (WGS) entry which is preliminary data.</text>
</comment>
<evidence type="ECO:0000256" key="1">
    <source>
        <dbReference type="SAM" id="MobiDB-lite"/>
    </source>
</evidence>
<organism evidence="2 3">
    <name type="scientific">Rousettus aegyptiacus</name>
    <name type="common">Egyptian fruit bat</name>
    <name type="synonym">Pteropus aegyptiacus</name>
    <dbReference type="NCBI Taxonomy" id="9407"/>
    <lineage>
        <taxon>Eukaryota</taxon>
        <taxon>Metazoa</taxon>
        <taxon>Chordata</taxon>
        <taxon>Craniata</taxon>
        <taxon>Vertebrata</taxon>
        <taxon>Euteleostomi</taxon>
        <taxon>Mammalia</taxon>
        <taxon>Eutheria</taxon>
        <taxon>Laurasiatheria</taxon>
        <taxon>Chiroptera</taxon>
        <taxon>Yinpterochiroptera</taxon>
        <taxon>Pteropodoidea</taxon>
        <taxon>Pteropodidae</taxon>
        <taxon>Rousettinae</taxon>
        <taxon>Rousettus</taxon>
    </lineage>
</organism>
<protein>
    <submittedName>
        <fullName evidence="2">Uncharacterized protein</fullName>
    </submittedName>
</protein>
<dbReference type="EMBL" id="JACASE010000001">
    <property type="protein sequence ID" value="KAF6506278.1"/>
    <property type="molecule type" value="Genomic_DNA"/>
</dbReference>
<name>A0A7J8KBS8_ROUAE</name>
<evidence type="ECO:0000313" key="3">
    <source>
        <dbReference type="Proteomes" id="UP000593571"/>
    </source>
</evidence>
<sequence>MSVSSGRGVSQGLRMGSEEKCRPCPAEQRMPTLAGSMAMGVQSAGGSRGQHRPAHCRRTPASLLSDSTFYLLAGAERPPPLSPWFPEQENISSPSTEPPERPWESRPWAVLAPCCGREACAGAGRWALNTHASVETASVGTPRARPAPPAQAVKAASRAGLQQARTRVL</sequence>
<feature type="region of interest" description="Disordered" evidence="1">
    <location>
        <begin position="136"/>
        <end position="169"/>
    </location>
</feature>
<feature type="region of interest" description="Disordered" evidence="1">
    <location>
        <begin position="80"/>
        <end position="104"/>
    </location>
</feature>
<gene>
    <name evidence="2" type="ORF">HJG63_008064</name>
</gene>
<reference evidence="2 3" key="1">
    <citation type="journal article" date="2020" name="Nature">
        <title>Six reference-quality genomes reveal evolution of bat adaptations.</title>
        <authorList>
            <person name="Jebb D."/>
            <person name="Huang Z."/>
            <person name="Pippel M."/>
            <person name="Hughes G.M."/>
            <person name="Lavrichenko K."/>
            <person name="Devanna P."/>
            <person name="Winkler S."/>
            <person name="Jermiin L.S."/>
            <person name="Skirmuntt E.C."/>
            <person name="Katzourakis A."/>
            <person name="Burkitt-Gray L."/>
            <person name="Ray D.A."/>
            <person name="Sullivan K.A.M."/>
            <person name="Roscito J.G."/>
            <person name="Kirilenko B.M."/>
            <person name="Davalos L.M."/>
            <person name="Corthals A.P."/>
            <person name="Power M.L."/>
            <person name="Jones G."/>
            <person name="Ransome R.D."/>
            <person name="Dechmann D.K.N."/>
            <person name="Locatelli A.G."/>
            <person name="Puechmaille S.J."/>
            <person name="Fedrigo O."/>
            <person name="Jarvis E.D."/>
            <person name="Hiller M."/>
            <person name="Vernes S.C."/>
            <person name="Myers E.W."/>
            <person name="Teeling E.C."/>
        </authorList>
    </citation>
    <scope>NUCLEOTIDE SEQUENCE [LARGE SCALE GENOMIC DNA]</scope>
    <source>
        <strain evidence="2">MRouAeg1</strain>
        <tissue evidence="2">Muscle</tissue>
    </source>
</reference>
<proteinExistence type="predicted"/>
<feature type="compositionally biased region" description="Low complexity" evidence="1">
    <location>
        <begin position="150"/>
        <end position="159"/>
    </location>
</feature>
<evidence type="ECO:0000313" key="2">
    <source>
        <dbReference type="EMBL" id="KAF6506278.1"/>
    </source>
</evidence>
<accession>A0A7J8KBS8</accession>
<dbReference type="AlphaFoldDB" id="A0A7J8KBS8"/>
<dbReference type="Proteomes" id="UP000593571">
    <property type="component" value="Unassembled WGS sequence"/>
</dbReference>